<proteinExistence type="predicted"/>
<dbReference type="NCBIfam" id="NF037955">
    <property type="entry name" value="mfs"/>
    <property type="match status" value="1"/>
</dbReference>
<dbReference type="OrthoDB" id="9150135at2"/>
<dbReference type="InterPro" id="IPR026032">
    <property type="entry name" value="HcaT-like"/>
</dbReference>
<feature type="transmembrane region" description="Helical" evidence="8">
    <location>
        <begin position="42"/>
        <end position="59"/>
    </location>
</feature>
<dbReference type="PANTHER" id="PTHR23522:SF10">
    <property type="entry name" value="3-PHENYLPROPIONIC ACID TRANSPORTER-RELATED"/>
    <property type="match status" value="1"/>
</dbReference>
<feature type="transmembrane region" description="Helical" evidence="8">
    <location>
        <begin position="354"/>
        <end position="373"/>
    </location>
</feature>
<feature type="transmembrane region" description="Helical" evidence="8">
    <location>
        <begin position="290"/>
        <end position="308"/>
    </location>
</feature>
<keyword evidence="2" id="KW-0813">Transport</keyword>
<dbReference type="Proteomes" id="UP000228754">
    <property type="component" value="Unassembled WGS sequence"/>
</dbReference>
<dbReference type="Pfam" id="PF12832">
    <property type="entry name" value="MFS_1_like"/>
    <property type="match status" value="1"/>
</dbReference>
<evidence type="ECO:0000259" key="9">
    <source>
        <dbReference type="Pfam" id="PF12832"/>
    </source>
</evidence>
<keyword evidence="7 8" id="KW-0472">Membrane</keyword>
<comment type="caution">
    <text evidence="10">The sequence shown here is derived from an EMBL/GenBank/DDBJ whole genome shotgun (WGS) entry which is preliminary data.</text>
</comment>
<evidence type="ECO:0000256" key="8">
    <source>
        <dbReference type="SAM" id="Phobius"/>
    </source>
</evidence>
<feature type="domain" description="Major facilitator superfamily associated" evidence="9">
    <location>
        <begin position="6"/>
        <end position="356"/>
    </location>
</feature>
<feature type="transmembrane region" description="Helical" evidence="8">
    <location>
        <begin position="71"/>
        <end position="87"/>
    </location>
</feature>
<dbReference type="GO" id="GO:0030395">
    <property type="term" value="F:lactose binding"/>
    <property type="evidence" value="ECO:0007669"/>
    <property type="project" value="TreeGrafter"/>
</dbReference>
<keyword evidence="4" id="KW-0997">Cell inner membrane</keyword>
<keyword evidence="3" id="KW-1003">Cell membrane</keyword>
<dbReference type="EMBL" id="NKHG01000012">
    <property type="protein sequence ID" value="PCK23153.1"/>
    <property type="molecule type" value="Genomic_DNA"/>
</dbReference>
<comment type="subcellular location">
    <subcellularLocation>
        <location evidence="1">Cell inner membrane</location>
        <topology evidence="1">Multi-pass membrane protein</topology>
    </subcellularLocation>
</comment>
<evidence type="ECO:0000313" key="11">
    <source>
        <dbReference type="Proteomes" id="UP000228754"/>
    </source>
</evidence>
<dbReference type="GO" id="GO:0015528">
    <property type="term" value="F:lactose:proton symporter activity"/>
    <property type="evidence" value="ECO:0007669"/>
    <property type="project" value="TreeGrafter"/>
</dbReference>
<feature type="transmembrane region" description="Helical" evidence="8">
    <location>
        <begin position="12"/>
        <end position="30"/>
    </location>
</feature>
<feature type="transmembrane region" description="Helical" evidence="8">
    <location>
        <begin position="200"/>
        <end position="223"/>
    </location>
</feature>
<accession>A0A2A5J0V9</accession>
<evidence type="ECO:0000313" key="10">
    <source>
        <dbReference type="EMBL" id="PCK23153.1"/>
    </source>
</evidence>
<dbReference type="InterPro" id="IPR036259">
    <property type="entry name" value="MFS_trans_sf"/>
</dbReference>
<protein>
    <submittedName>
        <fullName evidence="10">MFS transporter</fullName>
    </submittedName>
</protein>
<feature type="transmembrane region" description="Helical" evidence="8">
    <location>
        <begin position="265"/>
        <end position="284"/>
    </location>
</feature>
<gene>
    <name evidence="10" type="ORF">CEY02_01900</name>
</gene>
<evidence type="ECO:0000256" key="1">
    <source>
        <dbReference type="ARBA" id="ARBA00004429"/>
    </source>
</evidence>
<evidence type="ECO:0000256" key="7">
    <source>
        <dbReference type="ARBA" id="ARBA00023136"/>
    </source>
</evidence>
<feature type="transmembrane region" description="Helical" evidence="8">
    <location>
        <begin position="158"/>
        <end position="179"/>
    </location>
</feature>
<dbReference type="PANTHER" id="PTHR23522">
    <property type="entry name" value="BLL5896 PROTEIN"/>
    <property type="match status" value="1"/>
</dbReference>
<dbReference type="SUPFAM" id="SSF103473">
    <property type="entry name" value="MFS general substrate transporter"/>
    <property type="match status" value="1"/>
</dbReference>
<dbReference type="AlphaFoldDB" id="A0A2A5J0V9"/>
<evidence type="ECO:0000256" key="2">
    <source>
        <dbReference type="ARBA" id="ARBA00022448"/>
    </source>
</evidence>
<keyword evidence="5 8" id="KW-0812">Transmembrane</keyword>
<dbReference type="Gene3D" id="1.20.1250.20">
    <property type="entry name" value="MFS general substrate transporter like domains"/>
    <property type="match status" value="2"/>
</dbReference>
<dbReference type="GO" id="GO:0005886">
    <property type="term" value="C:plasma membrane"/>
    <property type="evidence" value="ECO:0007669"/>
    <property type="project" value="UniProtKB-SubCell"/>
</dbReference>
<feature type="transmembrane region" description="Helical" evidence="8">
    <location>
        <begin position="320"/>
        <end position="348"/>
    </location>
</feature>
<evidence type="ECO:0000256" key="4">
    <source>
        <dbReference type="ARBA" id="ARBA00022519"/>
    </source>
</evidence>
<name>A0A2A5J0V9_BACPU</name>
<evidence type="ECO:0000256" key="6">
    <source>
        <dbReference type="ARBA" id="ARBA00022989"/>
    </source>
</evidence>
<organism evidence="10 11">
    <name type="scientific">Bacillus pumilus</name>
    <name type="common">Bacillus mesentericus</name>
    <dbReference type="NCBI Taxonomy" id="1408"/>
    <lineage>
        <taxon>Bacteria</taxon>
        <taxon>Bacillati</taxon>
        <taxon>Bacillota</taxon>
        <taxon>Bacilli</taxon>
        <taxon>Bacillales</taxon>
        <taxon>Bacillaceae</taxon>
        <taxon>Bacillus</taxon>
    </lineage>
</organism>
<dbReference type="InterPro" id="IPR024989">
    <property type="entry name" value="MFS_assoc_dom"/>
</dbReference>
<dbReference type="PIRSF" id="PIRSF004925">
    <property type="entry name" value="HcaT"/>
    <property type="match status" value="1"/>
</dbReference>
<keyword evidence="6 8" id="KW-1133">Transmembrane helix</keyword>
<feature type="transmembrane region" description="Helical" evidence="8">
    <location>
        <begin position="93"/>
        <end position="112"/>
    </location>
</feature>
<reference evidence="10 11" key="1">
    <citation type="submission" date="2017-06" db="EMBL/GenBank/DDBJ databases">
        <title>Draft Genome Sequence of Bacillus sp Strain 36R Isolated from saline sediment at Atanasia, Sonora, Mexico.</title>
        <authorList>
            <person name="Sanchez Diaz R."/>
            <person name="Quiroz Macias M.E."/>
            <person name="Ibarra Gamez J.C."/>
            <person name="Enciso Ibarra J."/>
            <person name="Gomez Gil B."/>
            <person name="Galaviz Silva L."/>
        </authorList>
    </citation>
    <scope>NUCLEOTIDE SEQUENCE [LARGE SCALE GENOMIC DNA]</scope>
    <source>
        <strain evidence="10 11">36R_ATNSAL</strain>
    </source>
</reference>
<feature type="transmembrane region" description="Helical" evidence="8">
    <location>
        <begin position="133"/>
        <end position="152"/>
    </location>
</feature>
<sequence>MKAQKWMSMQFFGFFFTFGIFVPYWSIWLVSDKNFTPDQAGIIIATGLLTRAMTTFFLFPLASQYMSLARLNQRVVFLSVLLFALLIPANSFVMVIVTTFFISLLYPMPLAMHEAMASKLMKKEEIAYGRSRSYGSLGYIIALLLTGVVISILGEKIIIYVMIVGMIIFAILASLRAPSTLQEKNDPSGMSVKKLFQSKSFVFVLLLCVILQSAHAAYYSYAVLFLGDIGVQPEFIGFLLLIAVIAEIVFFFISDSLFKKGQVTTLLTFSVTASIVRWMLLFLFDHVMVFIVSQFLHAFTFGLTQVAFMKYLDSNIKNQFFSYAHGLYAALGLSLGNGLLTIVSGYLFSISPSYAFLGMAIICMPCFILIYLLKVTLKNHFDHSDHKKSAEERQIHAN</sequence>
<feature type="transmembrane region" description="Helical" evidence="8">
    <location>
        <begin position="235"/>
        <end position="253"/>
    </location>
</feature>
<evidence type="ECO:0000256" key="5">
    <source>
        <dbReference type="ARBA" id="ARBA00022692"/>
    </source>
</evidence>
<evidence type="ECO:0000256" key="3">
    <source>
        <dbReference type="ARBA" id="ARBA00022475"/>
    </source>
</evidence>